<keyword evidence="4 6" id="KW-1133">Transmembrane helix</keyword>
<feature type="transmembrane region" description="Helical" evidence="6">
    <location>
        <begin position="46"/>
        <end position="68"/>
    </location>
</feature>
<feature type="transmembrane region" description="Helical" evidence="6">
    <location>
        <begin position="113"/>
        <end position="133"/>
    </location>
</feature>
<gene>
    <name evidence="7" type="ORF">A33K_16655</name>
</gene>
<evidence type="ECO:0000313" key="7">
    <source>
        <dbReference type="EMBL" id="EIP87052.1"/>
    </source>
</evidence>
<evidence type="ECO:0000256" key="5">
    <source>
        <dbReference type="ARBA" id="ARBA00023136"/>
    </source>
</evidence>
<feature type="transmembrane region" description="Helical" evidence="6">
    <location>
        <begin position="425"/>
        <end position="448"/>
    </location>
</feature>
<evidence type="ECO:0000256" key="6">
    <source>
        <dbReference type="SAM" id="Phobius"/>
    </source>
</evidence>
<feature type="transmembrane region" description="Helical" evidence="6">
    <location>
        <begin position="153"/>
        <end position="172"/>
    </location>
</feature>
<dbReference type="EMBL" id="JH692064">
    <property type="protein sequence ID" value="EIP87052.1"/>
    <property type="molecule type" value="Genomic_DNA"/>
</dbReference>
<proteinExistence type="predicted"/>
<keyword evidence="8" id="KW-1185">Reference proteome</keyword>
<evidence type="ECO:0000256" key="1">
    <source>
        <dbReference type="ARBA" id="ARBA00004651"/>
    </source>
</evidence>
<name>A0ABN0G445_9BURK</name>
<dbReference type="PANTHER" id="PTHR42770">
    <property type="entry name" value="AMINO ACID TRANSPORTER-RELATED"/>
    <property type="match status" value="1"/>
</dbReference>
<feature type="transmembrane region" description="Helical" evidence="6">
    <location>
        <begin position="319"/>
        <end position="339"/>
    </location>
</feature>
<feature type="transmembrane region" description="Helical" evidence="6">
    <location>
        <begin position="74"/>
        <end position="93"/>
    </location>
</feature>
<feature type="transmembrane region" description="Helical" evidence="6">
    <location>
        <begin position="260"/>
        <end position="284"/>
    </location>
</feature>
<keyword evidence="5 6" id="KW-0472">Membrane</keyword>
<dbReference type="PANTHER" id="PTHR42770:SF7">
    <property type="entry name" value="MEMBRANE PROTEIN"/>
    <property type="match status" value="1"/>
</dbReference>
<feature type="transmembrane region" description="Helical" evidence="6">
    <location>
        <begin position="220"/>
        <end position="248"/>
    </location>
</feature>
<dbReference type="Pfam" id="PF13520">
    <property type="entry name" value="AA_permease_2"/>
    <property type="match status" value="1"/>
</dbReference>
<dbReference type="PIRSF" id="PIRSF006060">
    <property type="entry name" value="AA_transporter"/>
    <property type="match status" value="1"/>
</dbReference>
<evidence type="ECO:0000313" key="8">
    <source>
        <dbReference type="Proteomes" id="UP000004682"/>
    </source>
</evidence>
<accession>A0ABN0G445</accession>
<feature type="transmembrane region" description="Helical" evidence="6">
    <location>
        <begin position="391"/>
        <end position="413"/>
    </location>
</feature>
<evidence type="ECO:0000256" key="3">
    <source>
        <dbReference type="ARBA" id="ARBA00022692"/>
    </source>
</evidence>
<keyword evidence="2" id="KW-1003">Cell membrane</keyword>
<comment type="subcellular location">
    <subcellularLocation>
        <location evidence="1">Cell membrane</location>
        <topology evidence="1">Multi-pass membrane protein</topology>
    </subcellularLocation>
</comment>
<dbReference type="InterPro" id="IPR002293">
    <property type="entry name" value="AA/rel_permease1"/>
</dbReference>
<keyword evidence="3 6" id="KW-0812">Transmembrane</keyword>
<feature type="transmembrane region" description="Helical" evidence="6">
    <location>
        <begin position="179"/>
        <end position="200"/>
    </location>
</feature>
<dbReference type="Proteomes" id="UP000004682">
    <property type="component" value="Unassembled WGS sequence"/>
</dbReference>
<sequence length="481" mass="49868">MGVQKPAAKECKMAMISESSSAAAAAASGGAPAPETLARSLDVRDVVMITVSGVTPASSIFVIAPFAIQQAGSGAVMSFALGGLLALAFALCYAELSAAHRSAGGEYVMVKRVFGALPGYLTFVAVLAVNVFIPAVLASGAAPYLNAALGTQFGNQSVALVIVLASYALGILNIRTNAWITGAFLVIEILVLALIAYLGFSEPHRSPLALVHPVVASGATLVPATLAAIMPAVGTAIFCYNGFGAAVFLAEDLAGGNRDIAKAVICSLAVILVVELVPLTAIVLGAPSFVELAKSADPIGYVVRALSNPGVSRVVSGGIFLSVFNAIIAIVIMVGRFLYSSGRHALWSRACNGAFTRIHARLESPWIATLTLAVPSTLLVFVSSLDELTAFTVDLLLLIYLAVGVAALASRVTRRDVDHHYRMPWWPLPPIVAIAGAGYTLYTTIAAAAKPTDLYIIAGLAAVSLAAYARWARRSAAFREL</sequence>
<organism evidence="7 8">
    <name type="scientific">Burkholderia humptydooensis MSMB43</name>
    <dbReference type="NCBI Taxonomy" id="441157"/>
    <lineage>
        <taxon>Bacteria</taxon>
        <taxon>Pseudomonadati</taxon>
        <taxon>Pseudomonadota</taxon>
        <taxon>Betaproteobacteria</taxon>
        <taxon>Burkholderiales</taxon>
        <taxon>Burkholderiaceae</taxon>
        <taxon>Burkholderia</taxon>
        <taxon>pseudomallei group</taxon>
    </lineage>
</organism>
<dbReference type="InterPro" id="IPR050367">
    <property type="entry name" value="APC_superfamily"/>
</dbReference>
<protein>
    <submittedName>
        <fullName evidence="7">Amino acid permease</fullName>
    </submittedName>
</protein>
<feature type="transmembrane region" description="Helical" evidence="6">
    <location>
        <begin position="454"/>
        <end position="471"/>
    </location>
</feature>
<feature type="transmembrane region" description="Helical" evidence="6">
    <location>
        <begin position="366"/>
        <end position="385"/>
    </location>
</feature>
<reference evidence="8" key="1">
    <citation type="journal article" date="2012" name="J. Bacteriol.">
        <title>Revised Genome Sequence of Burkholderia thailandensis MSMB43 with Improved Annotation.</title>
        <authorList>
            <person name="Zhuo Y."/>
            <person name="Liu L."/>
            <person name="Wang Q."/>
            <person name="Liu X."/>
            <person name="Ren B."/>
            <person name="Liu M."/>
            <person name="Ni P."/>
            <person name="Cheng Y.Q."/>
            <person name="Zhang L."/>
        </authorList>
    </citation>
    <scope>NUCLEOTIDE SEQUENCE [LARGE SCALE GENOMIC DNA]</scope>
    <source>
        <strain evidence="8">MSMB43</strain>
    </source>
</reference>
<dbReference type="Gene3D" id="1.20.1740.10">
    <property type="entry name" value="Amino acid/polyamine transporter I"/>
    <property type="match status" value="1"/>
</dbReference>
<evidence type="ECO:0000256" key="4">
    <source>
        <dbReference type="ARBA" id="ARBA00022989"/>
    </source>
</evidence>
<evidence type="ECO:0000256" key="2">
    <source>
        <dbReference type="ARBA" id="ARBA00022475"/>
    </source>
</evidence>